<dbReference type="PANTHER" id="PTHR12714">
    <property type="entry name" value="PROTEIN-S ISOPRENYLCYSTEINE O-METHYLTRANSFERASE"/>
    <property type="match status" value="1"/>
</dbReference>
<keyword evidence="4 5" id="KW-0472">Membrane</keyword>
<organism evidence="6">
    <name type="scientific">marine sediment metagenome</name>
    <dbReference type="NCBI Taxonomy" id="412755"/>
    <lineage>
        <taxon>unclassified sequences</taxon>
        <taxon>metagenomes</taxon>
        <taxon>ecological metagenomes</taxon>
    </lineage>
</organism>
<proteinExistence type="predicted"/>
<accession>A0A0F9TB28</accession>
<dbReference type="GO" id="GO:0012505">
    <property type="term" value="C:endomembrane system"/>
    <property type="evidence" value="ECO:0007669"/>
    <property type="project" value="UniProtKB-SubCell"/>
</dbReference>
<dbReference type="InterPro" id="IPR007318">
    <property type="entry name" value="Phopholipid_MeTrfase"/>
</dbReference>
<dbReference type="Gene3D" id="1.20.120.1630">
    <property type="match status" value="1"/>
</dbReference>
<keyword evidence="3 5" id="KW-1133">Transmembrane helix</keyword>
<evidence type="ECO:0000256" key="4">
    <source>
        <dbReference type="ARBA" id="ARBA00023136"/>
    </source>
</evidence>
<gene>
    <name evidence="6" type="ORF">LCGC14_0750390</name>
</gene>
<dbReference type="PANTHER" id="PTHR12714:SF9">
    <property type="entry name" value="PROTEIN-S-ISOPRENYLCYSTEINE O-METHYLTRANSFERASE"/>
    <property type="match status" value="1"/>
</dbReference>
<dbReference type="Pfam" id="PF04191">
    <property type="entry name" value="PEMT"/>
    <property type="match status" value="1"/>
</dbReference>
<evidence type="ECO:0000313" key="6">
    <source>
        <dbReference type="EMBL" id="KKN38738.1"/>
    </source>
</evidence>
<protein>
    <recommendedName>
        <fullName evidence="7">Steroid 5-alpha reductase C-terminal domain-containing protein</fullName>
    </recommendedName>
</protein>
<dbReference type="AlphaFoldDB" id="A0A0F9TB28"/>
<comment type="caution">
    <text evidence="6">The sequence shown here is derived from an EMBL/GenBank/DDBJ whole genome shotgun (WGS) entry which is preliminary data.</text>
</comment>
<keyword evidence="2 5" id="KW-0812">Transmembrane</keyword>
<feature type="transmembrane region" description="Helical" evidence="5">
    <location>
        <begin position="132"/>
        <end position="157"/>
    </location>
</feature>
<evidence type="ECO:0008006" key="7">
    <source>
        <dbReference type="Google" id="ProtNLM"/>
    </source>
</evidence>
<sequence length="194" mass="22701">MPLYFLSLEHIKLQSIFGKEKGIKIAQIFGLISGWGFFLFLFGIWISPQPKFNISILNYNMIILTFFHYSLNIIHLIVSIPFILIGAWFGITGVKEITLKVAETHRPEKIITTNIYTRIRHPQYFGAILSHLGISILLSSLFSLILTPIIILLIYLMSWKEEKELLKEFGIEYKDYKKKVPMLIPRLRRKIFEK</sequence>
<name>A0A0F9TB28_9ZZZZ</name>
<evidence type="ECO:0000256" key="5">
    <source>
        <dbReference type="SAM" id="Phobius"/>
    </source>
</evidence>
<evidence type="ECO:0000256" key="2">
    <source>
        <dbReference type="ARBA" id="ARBA00022692"/>
    </source>
</evidence>
<evidence type="ECO:0000256" key="1">
    <source>
        <dbReference type="ARBA" id="ARBA00004127"/>
    </source>
</evidence>
<dbReference type="GO" id="GO:0016740">
    <property type="term" value="F:transferase activity"/>
    <property type="evidence" value="ECO:0007669"/>
    <property type="project" value="UniProtKB-ARBA"/>
</dbReference>
<reference evidence="6" key="1">
    <citation type="journal article" date="2015" name="Nature">
        <title>Complex archaea that bridge the gap between prokaryotes and eukaryotes.</title>
        <authorList>
            <person name="Spang A."/>
            <person name="Saw J.H."/>
            <person name="Jorgensen S.L."/>
            <person name="Zaremba-Niedzwiedzka K."/>
            <person name="Martijn J."/>
            <person name="Lind A.E."/>
            <person name="van Eijk R."/>
            <person name="Schleper C."/>
            <person name="Guy L."/>
            <person name="Ettema T.J."/>
        </authorList>
    </citation>
    <scope>NUCLEOTIDE SEQUENCE</scope>
</reference>
<comment type="subcellular location">
    <subcellularLocation>
        <location evidence="1">Endomembrane system</location>
        <topology evidence="1">Multi-pass membrane protein</topology>
    </subcellularLocation>
</comment>
<feature type="transmembrane region" description="Helical" evidence="5">
    <location>
        <begin position="25"/>
        <end position="46"/>
    </location>
</feature>
<feature type="transmembrane region" description="Helical" evidence="5">
    <location>
        <begin position="66"/>
        <end position="91"/>
    </location>
</feature>
<evidence type="ECO:0000256" key="3">
    <source>
        <dbReference type="ARBA" id="ARBA00022989"/>
    </source>
</evidence>
<dbReference type="EMBL" id="LAZR01001806">
    <property type="protein sequence ID" value="KKN38738.1"/>
    <property type="molecule type" value="Genomic_DNA"/>
</dbReference>